<proteinExistence type="predicted"/>
<gene>
    <name evidence="2" type="ORF">ITJ86_13430</name>
</gene>
<accession>A0ABS0EKB4</accession>
<dbReference type="SUPFAM" id="SSF51735">
    <property type="entry name" value="NAD(P)-binding Rossmann-fold domains"/>
    <property type="match status" value="1"/>
</dbReference>
<evidence type="ECO:0000313" key="3">
    <source>
        <dbReference type="Proteomes" id="UP000611215"/>
    </source>
</evidence>
<dbReference type="Pfam" id="PF10728">
    <property type="entry name" value="DUF2520"/>
    <property type="match status" value="1"/>
</dbReference>
<dbReference type="InterPro" id="IPR037108">
    <property type="entry name" value="TM1727-like_C_sf"/>
</dbReference>
<evidence type="ECO:0000313" key="2">
    <source>
        <dbReference type="EMBL" id="MBF8150907.1"/>
    </source>
</evidence>
<dbReference type="Gene3D" id="1.10.1040.20">
    <property type="entry name" value="ProC-like, C-terminal domain"/>
    <property type="match status" value="1"/>
</dbReference>
<dbReference type="PANTHER" id="PTHR40459">
    <property type="entry name" value="CONSERVED HYPOTHETICAL ALANINE AND LEUCINE RICH PROTEIN"/>
    <property type="match status" value="1"/>
</dbReference>
<name>A0ABS0EKB4_9FLAO</name>
<dbReference type="Proteomes" id="UP000611215">
    <property type="component" value="Unassembled WGS sequence"/>
</dbReference>
<protein>
    <submittedName>
        <fullName evidence="2">DUF2520 domain-containing protein</fullName>
    </submittedName>
</protein>
<keyword evidence="3" id="KW-1185">Reference proteome</keyword>
<organism evidence="2 3">
    <name type="scientific">Winogradskyella marina</name>
    <dbReference type="NCBI Taxonomy" id="2785530"/>
    <lineage>
        <taxon>Bacteria</taxon>
        <taxon>Pseudomonadati</taxon>
        <taxon>Bacteroidota</taxon>
        <taxon>Flavobacteriia</taxon>
        <taxon>Flavobacteriales</taxon>
        <taxon>Flavobacteriaceae</taxon>
        <taxon>Winogradskyella</taxon>
    </lineage>
</organism>
<dbReference type="SUPFAM" id="SSF48179">
    <property type="entry name" value="6-phosphogluconate dehydrogenase C-terminal domain-like"/>
    <property type="match status" value="1"/>
</dbReference>
<comment type="caution">
    <text evidence="2">The sequence shown here is derived from an EMBL/GenBank/DDBJ whole genome shotgun (WGS) entry which is preliminary data.</text>
</comment>
<dbReference type="InterPro" id="IPR036291">
    <property type="entry name" value="NAD(P)-bd_dom_sf"/>
</dbReference>
<sequence length="264" mass="30151">MISVVLLGAGNVATHLYKAFSNSETITITQWYNRTRASISSYANDVDITDSLAELKEADIYIMAISDDHIASFSTDLPFTNRFVVHTSGSVAMHDLDKKNKIGVFYPLQTFSKDAEINFTEVPICIEVYEKENLQLLKDLAKAVGCKPHKITTEQRQTLHLAAVFVNNFTNQLYRIGHEICETKNIEFEILHPLIEETAKKIQHMSPFMAQTGPAKRNDKKTIKRQLKLIEKEEHEAIYKMLTTSIKKTHGVRSTRVKRHKNEK</sequence>
<dbReference type="Gene3D" id="3.40.50.720">
    <property type="entry name" value="NAD(P)-binding Rossmann-like Domain"/>
    <property type="match status" value="1"/>
</dbReference>
<dbReference type="InterPro" id="IPR008927">
    <property type="entry name" value="6-PGluconate_DH-like_C_sf"/>
</dbReference>
<dbReference type="RefSeq" id="WP_195872165.1">
    <property type="nucleotide sequence ID" value="NZ_JADOET010000012.1"/>
</dbReference>
<feature type="domain" description="DUF2520" evidence="1">
    <location>
        <begin position="122"/>
        <end position="245"/>
    </location>
</feature>
<reference evidence="2 3" key="1">
    <citation type="submission" date="2020-11" db="EMBL/GenBank/DDBJ databases">
        <title>Winogradskyella marina sp. nov., isolated from marine sediment.</title>
        <authorList>
            <person name="Bo J."/>
            <person name="Wang S."/>
            <person name="Song X."/>
            <person name="Du Z."/>
        </authorList>
    </citation>
    <scope>NUCLEOTIDE SEQUENCE [LARGE SCALE GENOMIC DNA]</scope>
    <source>
        <strain evidence="2 3">F6397</strain>
    </source>
</reference>
<dbReference type="PANTHER" id="PTHR40459:SF1">
    <property type="entry name" value="CONSERVED HYPOTHETICAL ALANINE AND LEUCINE RICH PROTEIN"/>
    <property type="match status" value="1"/>
</dbReference>
<dbReference type="EMBL" id="JADOET010000012">
    <property type="protein sequence ID" value="MBF8150907.1"/>
    <property type="molecule type" value="Genomic_DNA"/>
</dbReference>
<evidence type="ECO:0000259" key="1">
    <source>
        <dbReference type="Pfam" id="PF10728"/>
    </source>
</evidence>
<dbReference type="InterPro" id="IPR018931">
    <property type="entry name" value="DUF2520"/>
</dbReference>